<dbReference type="SMART" id="SM00849">
    <property type="entry name" value="Lactamase_B"/>
    <property type="match status" value="1"/>
</dbReference>
<evidence type="ECO:0000313" key="2">
    <source>
        <dbReference type="EMBL" id="MBB2181683.1"/>
    </source>
</evidence>
<keyword evidence="2" id="KW-0378">Hydrolase</keyword>
<dbReference type="InterPro" id="IPR001279">
    <property type="entry name" value="Metallo-B-lactamas"/>
</dbReference>
<dbReference type="InterPro" id="IPR052159">
    <property type="entry name" value="Competence_DNA_uptake"/>
</dbReference>
<dbReference type="EMBL" id="JACEGA010000001">
    <property type="protein sequence ID" value="MBB2181683.1"/>
    <property type="molecule type" value="Genomic_DNA"/>
</dbReference>
<dbReference type="InterPro" id="IPR036866">
    <property type="entry name" value="RibonucZ/Hydroxyglut_hydro"/>
</dbReference>
<sequence>MSRVGGLILLTVLVILIYYNNSKSDKDTYSSSERTGIVEVHFIDVGQGDAILIEADNHAMLVDAGENYAERVVIDYLEANHISRLDYVIGTHPHSDHIGGLDGVLNRYPTDRLFLPSVTHTTKTFENLLDAIEDNQLNITKPDMGQAYSFGPATFTFVAPNSDEYEEMNDYSIGIKLTYGSTSFLLLGDAGKASEQEMLKNHYDLSADVLKLSHHGSSDSNSEPFLDAVDPTYAVISLGKDNDYGHPHAETMKEMMEREIKVYRTDQQGTIIFASDGKNISVNKENYLITEEDIK</sequence>
<dbReference type="GO" id="GO:0016787">
    <property type="term" value="F:hydrolase activity"/>
    <property type="evidence" value="ECO:0007669"/>
    <property type="project" value="UniProtKB-KW"/>
</dbReference>
<dbReference type="InterPro" id="IPR035681">
    <property type="entry name" value="ComA-like_MBL"/>
</dbReference>
<dbReference type="Pfam" id="PF00753">
    <property type="entry name" value="Lactamase_B"/>
    <property type="match status" value="1"/>
</dbReference>
<comment type="caution">
    <text evidence="2">The sequence shown here is derived from an EMBL/GenBank/DDBJ whole genome shotgun (WGS) entry which is preliminary data.</text>
</comment>
<dbReference type="Proteomes" id="UP000574276">
    <property type="component" value="Unassembled WGS sequence"/>
</dbReference>
<dbReference type="Gene3D" id="3.60.15.10">
    <property type="entry name" value="Ribonuclease Z/Hydroxyacylglutathione hydrolase-like"/>
    <property type="match status" value="1"/>
</dbReference>
<organism evidence="2 3">
    <name type="scientific">Variimorphobacter saccharofermentans</name>
    <dbReference type="NCBI Taxonomy" id="2755051"/>
    <lineage>
        <taxon>Bacteria</taxon>
        <taxon>Bacillati</taxon>
        <taxon>Bacillota</taxon>
        <taxon>Clostridia</taxon>
        <taxon>Lachnospirales</taxon>
        <taxon>Lachnospiraceae</taxon>
        <taxon>Variimorphobacter</taxon>
    </lineage>
</organism>
<evidence type="ECO:0000313" key="3">
    <source>
        <dbReference type="Proteomes" id="UP000574276"/>
    </source>
</evidence>
<dbReference type="SUPFAM" id="SSF56281">
    <property type="entry name" value="Metallo-hydrolase/oxidoreductase"/>
    <property type="match status" value="1"/>
</dbReference>
<evidence type="ECO:0000259" key="1">
    <source>
        <dbReference type="SMART" id="SM00849"/>
    </source>
</evidence>
<dbReference type="AlphaFoldDB" id="A0A839JVL7"/>
<reference evidence="2 3" key="1">
    <citation type="submission" date="2020-07" db="EMBL/GenBank/DDBJ databases">
        <title>Characterization and genome sequencing of isolate MD1, a novel member within the family Lachnospiraceae.</title>
        <authorList>
            <person name="Rettenmaier R."/>
            <person name="Di Bello L."/>
            <person name="Zinser C."/>
            <person name="Scheitz K."/>
            <person name="Liebl W."/>
            <person name="Zverlov V."/>
        </authorList>
    </citation>
    <scope>NUCLEOTIDE SEQUENCE [LARGE SCALE GENOMIC DNA]</scope>
    <source>
        <strain evidence="2 3">MD1</strain>
    </source>
</reference>
<gene>
    <name evidence="2" type="ORF">H0486_02175</name>
</gene>
<accession>A0A839JVL7</accession>
<dbReference type="CDD" id="cd07731">
    <property type="entry name" value="ComA-like_MBL-fold"/>
    <property type="match status" value="1"/>
</dbReference>
<name>A0A839JVL7_9FIRM</name>
<proteinExistence type="predicted"/>
<feature type="domain" description="Metallo-beta-lactamase" evidence="1">
    <location>
        <begin position="47"/>
        <end position="240"/>
    </location>
</feature>
<protein>
    <submittedName>
        <fullName evidence="2">MBL fold metallo-hydrolase</fullName>
    </submittedName>
</protein>
<dbReference type="PANTHER" id="PTHR30619">
    <property type="entry name" value="DNA INTERNALIZATION/COMPETENCE PROTEIN COMEC/REC2"/>
    <property type="match status" value="1"/>
</dbReference>
<dbReference type="PANTHER" id="PTHR30619:SF7">
    <property type="entry name" value="BETA-LACTAMASE DOMAIN PROTEIN"/>
    <property type="match status" value="1"/>
</dbReference>
<keyword evidence="3" id="KW-1185">Reference proteome</keyword>